<reference evidence="1" key="1">
    <citation type="submission" date="2015-12" db="EMBL/GenBank/DDBJ databases">
        <title>De novo transcriptome assembly of four potential Pierce s Disease insect vectors from Arizona vineyards.</title>
        <authorList>
            <person name="Tassone E.E."/>
        </authorList>
    </citation>
    <scope>NUCLEOTIDE SEQUENCE</scope>
</reference>
<dbReference type="AlphaFoldDB" id="A0A1B6DMS4"/>
<sequence length="100" mass="11594">MKFEDTPTDLPQQEVRTILRGLCQEASRMKMKVAYKGGNEVSMLRDLGYGHLALNLKTMGYPKIETMMEKIPYYDKLVAEGRWCHKHTNFKGDSKTRHCP</sequence>
<accession>A0A1B6DMS4</accession>
<proteinExistence type="predicted"/>
<organism evidence="1">
    <name type="scientific">Clastoptera arizonana</name>
    <name type="common">Arizona spittle bug</name>
    <dbReference type="NCBI Taxonomy" id="38151"/>
    <lineage>
        <taxon>Eukaryota</taxon>
        <taxon>Metazoa</taxon>
        <taxon>Ecdysozoa</taxon>
        <taxon>Arthropoda</taxon>
        <taxon>Hexapoda</taxon>
        <taxon>Insecta</taxon>
        <taxon>Pterygota</taxon>
        <taxon>Neoptera</taxon>
        <taxon>Paraneoptera</taxon>
        <taxon>Hemiptera</taxon>
        <taxon>Auchenorrhyncha</taxon>
        <taxon>Cercopoidea</taxon>
        <taxon>Clastopteridae</taxon>
        <taxon>Clastoptera</taxon>
    </lineage>
</organism>
<protein>
    <submittedName>
        <fullName evidence="1">Uncharacterized protein</fullName>
    </submittedName>
</protein>
<name>A0A1B6DMS4_9HEMI</name>
<feature type="non-terminal residue" evidence="1">
    <location>
        <position position="100"/>
    </location>
</feature>
<gene>
    <name evidence="1" type="ORF">g.40516</name>
</gene>
<evidence type="ECO:0000313" key="1">
    <source>
        <dbReference type="EMBL" id="JAS26942.1"/>
    </source>
</evidence>
<dbReference type="EMBL" id="GEDC01010356">
    <property type="protein sequence ID" value="JAS26942.1"/>
    <property type="molecule type" value="Transcribed_RNA"/>
</dbReference>